<dbReference type="CDD" id="cd08417">
    <property type="entry name" value="PBP2_Nitroaromatics_like"/>
    <property type="match status" value="1"/>
</dbReference>
<dbReference type="InterPro" id="IPR036390">
    <property type="entry name" value="WH_DNA-bd_sf"/>
</dbReference>
<dbReference type="AlphaFoldDB" id="A0A1I2A653"/>
<keyword evidence="2" id="KW-0805">Transcription regulation</keyword>
<dbReference type="Pfam" id="PF00126">
    <property type="entry name" value="HTH_1"/>
    <property type="match status" value="1"/>
</dbReference>
<dbReference type="SUPFAM" id="SSF53850">
    <property type="entry name" value="Periplasmic binding protein-like II"/>
    <property type="match status" value="1"/>
</dbReference>
<feature type="domain" description="HTH lysR-type" evidence="5">
    <location>
        <begin position="9"/>
        <end position="66"/>
    </location>
</feature>
<dbReference type="Proteomes" id="UP000199400">
    <property type="component" value="Unassembled WGS sequence"/>
</dbReference>
<keyword evidence="4" id="KW-0804">Transcription</keyword>
<dbReference type="SUPFAM" id="SSF46785">
    <property type="entry name" value="Winged helix' DNA-binding domain"/>
    <property type="match status" value="1"/>
</dbReference>
<keyword evidence="3 6" id="KW-0238">DNA-binding</keyword>
<dbReference type="GO" id="GO:0003700">
    <property type="term" value="F:DNA-binding transcription factor activity"/>
    <property type="evidence" value="ECO:0007669"/>
    <property type="project" value="InterPro"/>
</dbReference>
<comment type="similarity">
    <text evidence="1">Belongs to the LysR transcriptional regulatory family.</text>
</comment>
<dbReference type="GO" id="GO:0003677">
    <property type="term" value="F:DNA binding"/>
    <property type="evidence" value="ECO:0007669"/>
    <property type="project" value="UniProtKB-KW"/>
</dbReference>
<evidence type="ECO:0000313" key="6">
    <source>
        <dbReference type="EMBL" id="SFE39401.1"/>
    </source>
</evidence>
<evidence type="ECO:0000256" key="3">
    <source>
        <dbReference type="ARBA" id="ARBA00023125"/>
    </source>
</evidence>
<evidence type="ECO:0000256" key="4">
    <source>
        <dbReference type="ARBA" id="ARBA00023163"/>
    </source>
</evidence>
<dbReference type="Gene3D" id="1.10.10.10">
    <property type="entry name" value="Winged helix-like DNA-binding domain superfamily/Winged helix DNA-binding domain"/>
    <property type="match status" value="1"/>
</dbReference>
<dbReference type="OrthoDB" id="109788at2"/>
<reference evidence="7" key="1">
    <citation type="submission" date="2016-10" db="EMBL/GenBank/DDBJ databases">
        <authorList>
            <person name="Varghese N."/>
            <person name="Submissions S."/>
        </authorList>
    </citation>
    <scope>NUCLEOTIDE SEQUENCE [LARGE SCALE GENOMIC DNA]</scope>
    <source>
        <strain evidence="7">ATCC 25963</strain>
    </source>
</reference>
<keyword evidence="7" id="KW-1185">Reference proteome</keyword>
<evidence type="ECO:0000259" key="5">
    <source>
        <dbReference type="PROSITE" id="PS50931"/>
    </source>
</evidence>
<accession>A0A1I2A653</accession>
<dbReference type="STRING" id="54.SAMN02745121_04088"/>
<protein>
    <submittedName>
        <fullName evidence="6">DNA-binding transcriptional regulator, LysR family</fullName>
    </submittedName>
</protein>
<dbReference type="Pfam" id="PF03466">
    <property type="entry name" value="LysR_substrate"/>
    <property type="match status" value="1"/>
</dbReference>
<dbReference type="InterPro" id="IPR037402">
    <property type="entry name" value="YidZ_PBP2"/>
</dbReference>
<dbReference type="EMBL" id="FOMX01000013">
    <property type="protein sequence ID" value="SFE39401.1"/>
    <property type="molecule type" value="Genomic_DNA"/>
</dbReference>
<organism evidence="6 7">
    <name type="scientific">Nannocystis exedens</name>
    <dbReference type="NCBI Taxonomy" id="54"/>
    <lineage>
        <taxon>Bacteria</taxon>
        <taxon>Pseudomonadati</taxon>
        <taxon>Myxococcota</taxon>
        <taxon>Polyangia</taxon>
        <taxon>Nannocystales</taxon>
        <taxon>Nannocystaceae</taxon>
        <taxon>Nannocystis</taxon>
    </lineage>
</organism>
<gene>
    <name evidence="6" type="ORF">SAMN02745121_04088</name>
</gene>
<dbReference type="InterPro" id="IPR000847">
    <property type="entry name" value="LysR_HTH_N"/>
</dbReference>
<dbReference type="InterPro" id="IPR005119">
    <property type="entry name" value="LysR_subst-bd"/>
</dbReference>
<name>A0A1I2A653_9BACT</name>
<dbReference type="InterPro" id="IPR050389">
    <property type="entry name" value="LysR-type_TF"/>
</dbReference>
<dbReference type="InterPro" id="IPR036388">
    <property type="entry name" value="WH-like_DNA-bd_sf"/>
</dbReference>
<evidence type="ECO:0000256" key="1">
    <source>
        <dbReference type="ARBA" id="ARBA00009437"/>
    </source>
</evidence>
<dbReference type="PROSITE" id="PS50931">
    <property type="entry name" value="HTH_LYSR"/>
    <property type="match status" value="1"/>
</dbReference>
<dbReference type="PANTHER" id="PTHR30118:SF15">
    <property type="entry name" value="TRANSCRIPTIONAL REGULATORY PROTEIN"/>
    <property type="match status" value="1"/>
</dbReference>
<dbReference type="PANTHER" id="PTHR30118">
    <property type="entry name" value="HTH-TYPE TRANSCRIPTIONAL REGULATOR LEUO-RELATED"/>
    <property type="match status" value="1"/>
</dbReference>
<evidence type="ECO:0000313" key="7">
    <source>
        <dbReference type="Proteomes" id="UP000199400"/>
    </source>
</evidence>
<proteinExistence type="inferred from homology"/>
<dbReference type="Gene3D" id="3.40.190.10">
    <property type="entry name" value="Periplasmic binding protein-like II"/>
    <property type="match status" value="2"/>
</dbReference>
<evidence type="ECO:0000256" key="2">
    <source>
        <dbReference type="ARBA" id="ARBA00023015"/>
    </source>
</evidence>
<sequence>MHGVQLQGVDLNLLVALEALLSERSVTRAGVRLGLTASATSHALARLRATFGDELLVRTRGGMIPTARGEQLLVPLRAALRDVGALLSNTARFDPRTSRREFVLASTDYIEAVLLPPLLARVSAAAPGVQLRVRPLELSDVAAPLESGAITVALGVVFDASPGLQQQALFSEEMVLVCRKGHPAVRRTIDLATYLRLRHVLVSVRGGSQSVVDDQLAELGHARQIALVVPHFLAAPLIVASSDLVLTTPARLVRRLGPALELRTLAPPLAVPGFTVRQVWHERHQDDPGHLWLRQQIFAAAKTLATSKDPSRC</sequence>